<keyword evidence="2" id="KW-1185">Reference proteome</keyword>
<gene>
    <name evidence="1" type="ORF">BDN72DRAFT_843530</name>
</gene>
<accession>A0ACD3ANG1</accession>
<organism evidence="1 2">
    <name type="scientific">Pluteus cervinus</name>
    <dbReference type="NCBI Taxonomy" id="181527"/>
    <lineage>
        <taxon>Eukaryota</taxon>
        <taxon>Fungi</taxon>
        <taxon>Dikarya</taxon>
        <taxon>Basidiomycota</taxon>
        <taxon>Agaricomycotina</taxon>
        <taxon>Agaricomycetes</taxon>
        <taxon>Agaricomycetidae</taxon>
        <taxon>Agaricales</taxon>
        <taxon>Pluteineae</taxon>
        <taxon>Pluteaceae</taxon>
        <taxon>Pluteus</taxon>
    </lineage>
</organism>
<reference evidence="1 2" key="1">
    <citation type="journal article" date="2019" name="Nat. Ecol. Evol.">
        <title>Megaphylogeny resolves global patterns of mushroom evolution.</title>
        <authorList>
            <person name="Varga T."/>
            <person name="Krizsan K."/>
            <person name="Foldi C."/>
            <person name="Dima B."/>
            <person name="Sanchez-Garcia M."/>
            <person name="Sanchez-Ramirez S."/>
            <person name="Szollosi G.J."/>
            <person name="Szarkandi J.G."/>
            <person name="Papp V."/>
            <person name="Albert L."/>
            <person name="Andreopoulos W."/>
            <person name="Angelini C."/>
            <person name="Antonin V."/>
            <person name="Barry K.W."/>
            <person name="Bougher N.L."/>
            <person name="Buchanan P."/>
            <person name="Buyck B."/>
            <person name="Bense V."/>
            <person name="Catcheside P."/>
            <person name="Chovatia M."/>
            <person name="Cooper J."/>
            <person name="Damon W."/>
            <person name="Desjardin D."/>
            <person name="Finy P."/>
            <person name="Geml J."/>
            <person name="Haridas S."/>
            <person name="Hughes K."/>
            <person name="Justo A."/>
            <person name="Karasinski D."/>
            <person name="Kautmanova I."/>
            <person name="Kiss B."/>
            <person name="Kocsube S."/>
            <person name="Kotiranta H."/>
            <person name="LaButti K.M."/>
            <person name="Lechner B.E."/>
            <person name="Liimatainen K."/>
            <person name="Lipzen A."/>
            <person name="Lukacs Z."/>
            <person name="Mihaltcheva S."/>
            <person name="Morgado L.N."/>
            <person name="Niskanen T."/>
            <person name="Noordeloos M.E."/>
            <person name="Ohm R.A."/>
            <person name="Ortiz-Santana B."/>
            <person name="Ovrebo C."/>
            <person name="Racz N."/>
            <person name="Riley R."/>
            <person name="Savchenko A."/>
            <person name="Shiryaev A."/>
            <person name="Soop K."/>
            <person name="Spirin V."/>
            <person name="Szebenyi C."/>
            <person name="Tomsovsky M."/>
            <person name="Tulloss R.E."/>
            <person name="Uehling J."/>
            <person name="Grigoriev I.V."/>
            <person name="Vagvolgyi C."/>
            <person name="Papp T."/>
            <person name="Martin F.M."/>
            <person name="Miettinen O."/>
            <person name="Hibbett D.S."/>
            <person name="Nagy L.G."/>
        </authorList>
    </citation>
    <scope>NUCLEOTIDE SEQUENCE [LARGE SCALE GENOMIC DNA]</scope>
    <source>
        <strain evidence="1 2">NL-1719</strain>
    </source>
</reference>
<protein>
    <submittedName>
        <fullName evidence="1">Uncharacterized protein</fullName>
    </submittedName>
</protein>
<proteinExistence type="predicted"/>
<dbReference type="EMBL" id="ML208387">
    <property type="protein sequence ID" value="TFK67025.1"/>
    <property type="molecule type" value="Genomic_DNA"/>
</dbReference>
<name>A0ACD3ANG1_9AGAR</name>
<dbReference type="Proteomes" id="UP000308600">
    <property type="component" value="Unassembled WGS sequence"/>
</dbReference>
<sequence length="543" mass="61339">MTTRQRTHVCILEAANPHPIVTEQKRLAKRIKKLYRRINRLKTRHNELAFISRLPPELLTRIFSILQSNTREEYGQGYYKWAVVTQVTRPWRRLALGTKHLWNIVSHTTKTPQSPWVAVSLERSQPLSVDVVVDFDLTGEHLSFLNTIAQHNHRMRTTRVNITGWSTEKFRKLQHLLSWLEVEAPLLTILKLTGTDATFEPNITHFRFFNSLAPCLQSIHLTGINLYLHALPFRNITSLILLYPPGHQGVLSLSVLFDILRTTRLQTLKLQYALSWRDDDPELANPTPIPIPSVSILFLDLPPHQCTTLLSHLVVPPSCSVFIWGCFLPNPGNVQVPTTQAFFDTTLAYFSSDPTEFIALDITIQETVVTFGLRRQQDFQGGAWTDSISLEIGFAYPRTATGESLSFPSLSPFSNMWAVLLSGSPRDPADTAISELISTVSTLPALAEVALSTDAVAGFSNHLHNNSGSFGSVVLLVICINSMEENPVPPLRELERVLTKYKEIRSDRIAVRLEVVLGWTEKNQLPELFNRLRGLCDLAILEF</sequence>
<evidence type="ECO:0000313" key="1">
    <source>
        <dbReference type="EMBL" id="TFK67025.1"/>
    </source>
</evidence>
<evidence type="ECO:0000313" key="2">
    <source>
        <dbReference type="Proteomes" id="UP000308600"/>
    </source>
</evidence>